<dbReference type="RefSeq" id="WP_090861069.1">
    <property type="nucleotide sequence ID" value="NZ_FMZM01000021.1"/>
</dbReference>
<evidence type="ECO:0000256" key="1">
    <source>
        <dbReference type="SAM" id="MobiDB-lite"/>
    </source>
</evidence>
<dbReference type="OrthoDB" id="3786351at2"/>
<evidence type="ECO:0000313" key="4">
    <source>
        <dbReference type="Proteomes" id="UP000199034"/>
    </source>
</evidence>
<keyword evidence="4" id="KW-1185">Reference proteome</keyword>
<name>A0A1G7C482_9ACTN</name>
<reference evidence="3 4" key="1">
    <citation type="submission" date="2016-10" db="EMBL/GenBank/DDBJ databases">
        <authorList>
            <person name="de Groot N.N."/>
        </authorList>
    </citation>
    <scope>NUCLEOTIDE SEQUENCE [LARGE SCALE GENOMIC DNA]</scope>
    <source>
        <strain evidence="3 4">CGMCC 4.6858</strain>
    </source>
</reference>
<evidence type="ECO:0000313" key="3">
    <source>
        <dbReference type="EMBL" id="SDE34107.1"/>
    </source>
</evidence>
<dbReference type="EMBL" id="FMZM01000021">
    <property type="protein sequence ID" value="SDE34107.1"/>
    <property type="molecule type" value="Genomic_DNA"/>
</dbReference>
<sequence length="109" mass="11222">MKNRAPKLIASAFLVVTLATACGGGGRPSVDEVSEGMQDNASEIFGDSVPTDGIDWDCMAKLYVDSDLSDDALQAIADGDSDFKGDEDDTKAAAEASKGATDCVEVPSS</sequence>
<protein>
    <recommendedName>
        <fullName evidence="5">Host cell surface-exposed lipoprotein</fullName>
    </recommendedName>
</protein>
<evidence type="ECO:0000256" key="2">
    <source>
        <dbReference type="SAM" id="SignalP"/>
    </source>
</evidence>
<dbReference type="AlphaFoldDB" id="A0A1G7C482"/>
<feature type="chain" id="PRO_5043646611" description="Host cell surface-exposed lipoprotein" evidence="2">
    <location>
        <begin position="22"/>
        <end position="109"/>
    </location>
</feature>
<keyword evidence="2" id="KW-0732">Signal</keyword>
<organism evidence="3 4">
    <name type="scientific">Nocardioides lianchengensis</name>
    <dbReference type="NCBI Taxonomy" id="1045774"/>
    <lineage>
        <taxon>Bacteria</taxon>
        <taxon>Bacillati</taxon>
        <taxon>Actinomycetota</taxon>
        <taxon>Actinomycetes</taxon>
        <taxon>Propionibacteriales</taxon>
        <taxon>Nocardioidaceae</taxon>
        <taxon>Nocardioides</taxon>
    </lineage>
</organism>
<evidence type="ECO:0008006" key="5">
    <source>
        <dbReference type="Google" id="ProtNLM"/>
    </source>
</evidence>
<gene>
    <name evidence="3" type="ORF">SAMN05421872_1219</name>
</gene>
<feature type="signal peptide" evidence="2">
    <location>
        <begin position="1"/>
        <end position="21"/>
    </location>
</feature>
<proteinExistence type="predicted"/>
<accession>A0A1G7C482</accession>
<dbReference type="PROSITE" id="PS51257">
    <property type="entry name" value="PROKAR_LIPOPROTEIN"/>
    <property type="match status" value="1"/>
</dbReference>
<dbReference type="STRING" id="1045774.SAMN05421872_1219"/>
<dbReference type="Proteomes" id="UP000199034">
    <property type="component" value="Unassembled WGS sequence"/>
</dbReference>
<feature type="region of interest" description="Disordered" evidence="1">
    <location>
        <begin position="79"/>
        <end position="109"/>
    </location>
</feature>